<dbReference type="SUPFAM" id="SSF101941">
    <property type="entry name" value="NAC domain"/>
    <property type="match status" value="1"/>
</dbReference>
<gene>
    <name evidence="6" type="ORF">COLO4_20903</name>
</gene>
<dbReference type="PROSITE" id="PS51005">
    <property type="entry name" value="NAC"/>
    <property type="match status" value="1"/>
</dbReference>
<keyword evidence="7" id="KW-1185">Reference proteome</keyword>
<reference evidence="7" key="1">
    <citation type="submission" date="2013-09" db="EMBL/GenBank/DDBJ databases">
        <title>Corchorus olitorius genome sequencing.</title>
        <authorList>
            <person name="Alam M."/>
            <person name="Haque M.S."/>
            <person name="Islam M.S."/>
            <person name="Emdad E.M."/>
            <person name="Islam M.M."/>
            <person name="Ahmed B."/>
            <person name="Halim A."/>
            <person name="Hossen Q.M.M."/>
            <person name="Hossain M.Z."/>
            <person name="Ahmed R."/>
            <person name="Khan M.M."/>
            <person name="Islam R."/>
            <person name="Rashid M.M."/>
            <person name="Khan S.A."/>
            <person name="Rahman M.S."/>
            <person name="Alam M."/>
            <person name="Yahiya A.S."/>
            <person name="Khan M.S."/>
            <person name="Azam M.S."/>
            <person name="Haque T."/>
            <person name="Lashkar M.Z.H."/>
            <person name="Akhand A.I."/>
            <person name="Morshed G."/>
            <person name="Roy S."/>
            <person name="Uddin K.S."/>
            <person name="Rabeya T."/>
            <person name="Hossain A.S."/>
            <person name="Chowdhury A."/>
            <person name="Snigdha A.R."/>
            <person name="Mortoza M.S."/>
            <person name="Matin S.A."/>
            <person name="Hoque S.M.E."/>
            <person name="Islam M.K."/>
            <person name="Roy D.K."/>
            <person name="Haider R."/>
            <person name="Moosa M.M."/>
            <person name="Elias S.M."/>
            <person name="Hasan A.M."/>
            <person name="Jahan S."/>
            <person name="Shafiuddin M."/>
            <person name="Mahmood N."/>
            <person name="Shommy N.S."/>
        </authorList>
    </citation>
    <scope>NUCLEOTIDE SEQUENCE [LARGE SCALE GENOMIC DNA]</scope>
    <source>
        <strain evidence="7">cv. O-4</strain>
    </source>
</reference>
<evidence type="ECO:0000256" key="3">
    <source>
        <dbReference type="ARBA" id="ARBA00023163"/>
    </source>
</evidence>
<organism evidence="6 7">
    <name type="scientific">Corchorus olitorius</name>
    <dbReference type="NCBI Taxonomy" id="93759"/>
    <lineage>
        <taxon>Eukaryota</taxon>
        <taxon>Viridiplantae</taxon>
        <taxon>Streptophyta</taxon>
        <taxon>Embryophyta</taxon>
        <taxon>Tracheophyta</taxon>
        <taxon>Spermatophyta</taxon>
        <taxon>Magnoliopsida</taxon>
        <taxon>eudicotyledons</taxon>
        <taxon>Gunneridae</taxon>
        <taxon>Pentapetalae</taxon>
        <taxon>rosids</taxon>
        <taxon>malvids</taxon>
        <taxon>Malvales</taxon>
        <taxon>Malvaceae</taxon>
        <taxon>Grewioideae</taxon>
        <taxon>Apeibeae</taxon>
        <taxon>Corchorus</taxon>
    </lineage>
</organism>
<dbReference type="EMBL" id="AWUE01017504">
    <property type="protein sequence ID" value="OMO86833.1"/>
    <property type="molecule type" value="Genomic_DNA"/>
</dbReference>
<evidence type="ECO:0000256" key="2">
    <source>
        <dbReference type="ARBA" id="ARBA00023125"/>
    </source>
</evidence>
<keyword evidence="4" id="KW-0539">Nucleus</keyword>
<dbReference type="Gene3D" id="2.170.150.80">
    <property type="entry name" value="NAC domain"/>
    <property type="match status" value="1"/>
</dbReference>
<protein>
    <submittedName>
        <fullName evidence="6">No apical meristem (NAM) protein</fullName>
    </submittedName>
</protein>
<dbReference type="InterPro" id="IPR003441">
    <property type="entry name" value="NAC-dom"/>
</dbReference>
<comment type="caution">
    <text evidence="6">The sequence shown here is derived from an EMBL/GenBank/DDBJ whole genome shotgun (WGS) entry which is preliminary data.</text>
</comment>
<accession>A0A1R3IW98</accession>
<feature type="domain" description="NAC" evidence="5">
    <location>
        <begin position="1"/>
        <end position="59"/>
    </location>
</feature>
<dbReference type="InterPro" id="IPR036093">
    <property type="entry name" value="NAC_dom_sf"/>
</dbReference>
<sequence>MSRPFVGALILGCKRPLTFHRFKDNQRKRKDAIKTDWIMHEYGLGSIPTELRLCKIKYKGKDGVGDENINVCEAAAATRGQVEEQPMLPRPIPLNNNYNWSNSSQFDQYPIPGSFINMQQPLLHNNQLAQVPTVTEQSPFPDLWSCSWDNCH</sequence>
<keyword evidence="2" id="KW-0238">DNA-binding</keyword>
<dbReference type="Proteomes" id="UP000187203">
    <property type="component" value="Unassembled WGS sequence"/>
</dbReference>
<dbReference type="GO" id="GO:0006355">
    <property type="term" value="P:regulation of DNA-templated transcription"/>
    <property type="evidence" value="ECO:0007669"/>
    <property type="project" value="InterPro"/>
</dbReference>
<keyword evidence="1" id="KW-0805">Transcription regulation</keyword>
<evidence type="ECO:0000256" key="4">
    <source>
        <dbReference type="ARBA" id="ARBA00023242"/>
    </source>
</evidence>
<dbReference type="OrthoDB" id="1741710at2759"/>
<evidence type="ECO:0000313" key="6">
    <source>
        <dbReference type="EMBL" id="OMO86833.1"/>
    </source>
</evidence>
<dbReference type="GO" id="GO:0003677">
    <property type="term" value="F:DNA binding"/>
    <property type="evidence" value="ECO:0007669"/>
    <property type="project" value="UniProtKB-KW"/>
</dbReference>
<dbReference type="AlphaFoldDB" id="A0A1R3IW98"/>
<evidence type="ECO:0000256" key="1">
    <source>
        <dbReference type="ARBA" id="ARBA00023015"/>
    </source>
</evidence>
<name>A0A1R3IW98_9ROSI</name>
<evidence type="ECO:0000259" key="5">
    <source>
        <dbReference type="PROSITE" id="PS51005"/>
    </source>
</evidence>
<keyword evidence="3" id="KW-0804">Transcription</keyword>
<evidence type="ECO:0000313" key="7">
    <source>
        <dbReference type="Proteomes" id="UP000187203"/>
    </source>
</evidence>
<proteinExistence type="predicted"/>